<feature type="compositionally biased region" description="Basic and acidic residues" evidence="1">
    <location>
        <begin position="512"/>
        <end position="521"/>
    </location>
</feature>
<feature type="signal peptide" evidence="2">
    <location>
        <begin position="1"/>
        <end position="22"/>
    </location>
</feature>
<feature type="compositionally biased region" description="Polar residues" evidence="1">
    <location>
        <begin position="502"/>
        <end position="511"/>
    </location>
</feature>
<keyword evidence="2" id="KW-0732">Signal</keyword>
<feature type="region of interest" description="Disordered" evidence="1">
    <location>
        <begin position="502"/>
        <end position="521"/>
    </location>
</feature>
<dbReference type="EMBL" id="JAAGNZ010000001">
    <property type="protein sequence ID" value="NEU66487.1"/>
    <property type="molecule type" value="Genomic_DNA"/>
</dbReference>
<protein>
    <recommendedName>
        <fullName evidence="5">DUF3857 domain-containing protein</fullName>
    </recommendedName>
</protein>
<sequence>MLRIQYILCLLVFGTAALPVRAQLAQALRLEIPSDPNASEAFDVTPLAERGVLMTIRTGSYYDNAPKVFSFQRYNTDLKQIWRTEFKLDIKFRLIQTYNNDRYAYHLFREYDTDKFQFLRLHLDDGVVELFDGILLDQFDIRQFKVMGGQAYVGGYHHGRPVVMAFSFFDSSAKVLPGMYVNHMEISSLEVDEVRQEVNVLVHSTKRNCRFSVRTYAYDTKLLRTVDFDKAKYTLISGKLLPVNKNESLLVGNYSTDCTPYSQGIYVSRIHHGDQVDASAEAVSNIQYIEFSQLQNFFNYMKPHRQQKLLARAMKKKEEGKDYKFHYRLLVHDLQPTPDGLTLVAEVYYPQYRGNTLAYGGYLRGADRYEGFRYTHAFICGFDIEGKLLWDNCLPIKELLSPELTEMVQVSQQGDRMVLAYPNDGEINTEVIQKNKVLKETEKFKLQTNTQDERVTFSAQENLMAWYDRHFLAYGFQKIAPSRNYTSQREVFYLNKLTYTHDTSPSGSAEATTRKNDGSKR</sequence>
<evidence type="ECO:0000313" key="3">
    <source>
        <dbReference type="EMBL" id="NEU66487.1"/>
    </source>
</evidence>
<proteinExistence type="predicted"/>
<accession>A0A6M0IF45</accession>
<gene>
    <name evidence="3" type="ORF">GK091_06320</name>
</gene>
<reference evidence="3 4" key="1">
    <citation type="submission" date="2020-02" db="EMBL/GenBank/DDBJ databases">
        <title>Draft genome sequence of two Spirosoma agri KCTC 52727 and Spirosoma terrae KCTC 52035.</title>
        <authorList>
            <person name="Rojas J."/>
            <person name="Ambika Manirajan B."/>
            <person name="Ratering S."/>
            <person name="Suarez C."/>
            <person name="Schnell S."/>
        </authorList>
    </citation>
    <scope>NUCLEOTIDE SEQUENCE [LARGE SCALE GENOMIC DNA]</scope>
    <source>
        <strain evidence="3 4">KCTC 52727</strain>
    </source>
</reference>
<dbReference type="Proteomes" id="UP000477386">
    <property type="component" value="Unassembled WGS sequence"/>
</dbReference>
<evidence type="ECO:0000256" key="2">
    <source>
        <dbReference type="SAM" id="SignalP"/>
    </source>
</evidence>
<comment type="caution">
    <text evidence="3">The sequence shown here is derived from an EMBL/GenBank/DDBJ whole genome shotgun (WGS) entry which is preliminary data.</text>
</comment>
<name>A0A6M0IF45_9BACT</name>
<keyword evidence="4" id="KW-1185">Reference proteome</keyword>
<feature type="chain" id="PRO_5027072751" description="DUF3857 domain-containing protein" evidence="2">
    <location>
        <begin position="23"/>
        <end position="521"/>
    </location>
</feature>
<dbReference type="AlphaFoldDB" id="A0A6M0IF45"/>
<organism evidence="3 4">
    <name type="scientific">Spirosoma agri</name>
    <dbReference type="NCBI Taxonomy" id="1987381"/>
    <lineage>
        <taxon>Bacteria</taxon>
        <taxon>Pseudomonadati</taxon>
        <taxon>Bacteroidota</taxon>
        <taxon>Cytophagia</taxon>
        <taxon>Cytophagales</taxon>
        <taxon>Cytophagaceae</taxon>
        <taxon>Spirosoma</taxon>
    </lineage>
</organism>
<evidence type="ECO:0000256" key="1">
    <source>
        <dbReference type="SAM" id="MobiDB-lite"/>
    </source>
</evidence>
<dbReference type="RefSeq" id="WP_164035749.1">
    <property type="nucleotide sequence ID" value="NZ_JAAGNZ010000001.1"/>
</dbReference>
<evidence type="ECO:0008006" key="5">
    <source>
        <dbReference type="Google" id="ProtNLM"/>
    </source>
</evidence>
<evidence type="ECO:0000313" key="4">
    <source>
        <dbReference type="Proteomes" id="UP000477386"/>
    </source>
</evidence>